<dbReference type="RefSeq" id="WP_136137573.1">
    <property type="nucleotide sequence ID" value="NZ_SDGV01000023.1"/>
</dbReference>
<evidence type="ECO:0000256" key="1">
    <source>
        <dbReference type="SAM" id="Phobius"/>
    </source>
</evidence>
<gene>
    <name evidence="2" type="ORF">ESZ54_10285</name>
</gene>
<evidence type="ECO:0000313" key="3">
    <source>
        <dbReference type="Proteomes" id="UP000310506"/>
    </source>
</evidence>
<dbReference type="AlphaFoldDB" id="A0A4S3B242"/>
<protein>
    <submittedName>
        <fullName evidence="2">Uncharacterized protein</fullName>
    </submittedName>
</protein>
<organism evidence="2 3">
    <name type="scientific">Vagococcus silagei</name>
    <dbReference type="NCBI Taxonomy" id="2508885"/>
    <lineage>
        <taxon>Bacteria</taxon>
        <taxon>Bacillati</taxon>
        <taxon>Bacillota</taxon>
        <taxon>Bacilli</taxon>
        <taxon>Lactobacillales</taxon>
        <taxon>Enterococcaceae</taxon>
        <taxon>Vagococcus</taxon>
    </lineage>
</organism>
<name>A0A4S3B242_9ENTE</name>
<accession>A0A4S3B242</accession>
<feature type="transmembrane region" description="Helical" evidence="1">
    <location>
        <begin position="37"/>
        <end position="56"/>
    </location>
</feature>
<proteinExistence type="predicted"/>
<evidence type="ECO:0000313" key="2">
    <source>
        <dbReference type="EMBL" id="THB60458.1"/>
    </source>
</evidence>
<keyword evidence="1" id="KW-0812">Transmembrane</keyword>
<keyword evidence="1" id="KW-0472">Membrane</keyword>
<sequence>MKDKAKSLDRWMVICSAVIFFIISQKDKVSIEHPLRFWLYVVALLVLGSVTGYLVFKRIRITKK</sequence>
<comment type="caution">
    <text evidence="2">The sequence shown here is derived from an EMBL/GenBank/DDBJ whole genome shotgun (WGS) entry which is preliminary data.</text>
</comment>
<dbReference type="Proteomes" id="UP000310506">
    <property type="component" value="Unassembled WGS sequence"/>
</dbReference>
<reference evidence="2 3" key="1">
    <citation type="submission" date="2019-01" db="EMBL/GenBank/DDBJ databases">
        <title>Vagococcus silagei sp. nov. isolated from brewer's grain.</title>
        <authorList>
            <person name="Guu J.-R."/>
        </authorList>
    </citation>
    <scope>NUCLEOTIDE SEQUENCE [LARGE SCALE GENOMIC DNA]</scope>
    <source>
        <strain evidence="2 3">2B-2</strain>
    </source>
</reference>
<keyword evidence="1" id="KW-1133">Transmembrane helix</keyword>
<feature type="transmembrane region" description="Helical" evidence="1">
    <location>
        <begin position="7"/>
        <end position="25"/>
    </location>
</feature>
<dbReference type="EMBL" id="SDGV01000023">
    <property type="protein sequence ID" value="THB60458.1"/>
    <property type="molecule type" value="Genomic_DNA"/>
</dbReference>
<keyword evidence="3" id="KW-1185">Reference proteome</keyword>